<name>A0ABC8SUV1_9AQUA</name>
<sequence>MAVEAGVGQTRDRFLPDSSESTLDLTKERGRRFSTSDIMDPRIRTDKKIRRPLSQSYISSQDQVVPQLQNKKDDKKGRDRRGVPVTQTTPSN</sequence>
<dbReference type="EMBL" id="CAUOFW020003613">
    <property type="protein sequence ID" value="CAK9160972.1"/>
    <property type="molecule type" value="Genomic_DNA"/>
</dbReference>
<feature type="region of interest" description="Disordered" evidence="1">
    <location>
        <begin position="1"/>
        <end position="92"/>
    </location>
</feature>
<keyword evidence="3" id="KW-1185">Reference proteome</keyword>
<comment type="caution">
    <text evidence="2">The sequence shown here is derived from an EMBL/GenBank/DDBJ whole genome shotgun (WGS) entry which is preliminary data.</text>
</comment>
<organism evidence="2 3">
    <name type="scientific">Ilex paraguariensis</name>
    <name type="common">yerba mate</name>
    <dbReference type="NCBI Taxonomy" id="185542"/>
    <lineage>
        <taxon>Eukaryota</taxon>
        <taxon>Viridiplantae</taxon>
        <taxon>Streptophyta</taxon>
        <taxon>Embryophyta</taxon>
        <taxon>Tracheophyta</taxon>
        <taxon>Spermatophyta</taxon>
        <taxon>Magnoliopsida</taxon>
        <taxon>eudicotyledons</taxon>
        <taxon>Gunneridae</taxon>
        <taxon>Pentapetalae</taxon>
        <taxon>asterids</taxon>
        <taxon>campanulids</taxon>
        <taxon>Aquifoliales</taxon>
        <taxon>Aquifoliaceae</taxon>
        <taxon>Ilex</taxon>
    </lineage>
</organism>
<feature type="compositionally biased region" description="Basic and acidic residues" evidence="1">
    <location>
        <begin position="70"/>
        <end position="82"/>
    </location>
</feature>
<dbReference type="Proteomes" id="UP001642360">
    <property type="component" value="Unassembled WGS sequence"/>
</dbReference>
<protein>
    <submittedName>
        <fullName evidence="2">Uncharacterized protein</fullName>
    </submittedName>
</protein>
<gene>
    <name evidence="2" type="ORF">ILEXP_LOCUS29760</name>
</gene>
<evidence type="ECO:0000313" key="3">
    <source>
        <dbReference type="Proteomes" id="UP001642360"/>
    </source>
</evidence>
<reference evidence="2 3" key="1">
    <citation type="submission" date="2024-02" db="EMBL/GenBank/DDBJ databases">
        <authorList>
            <person name="Vignale AGUSTIN F."/>
            <person name="Sosa J E."/>
            <person name="Modenutti C."/>
        </authorList>
    </citation>
    <scope>NUCLEOTIDE SEQUENCE [LARGE SCALE GENOMIC DNA]</scope>
</reference>
<feature type="compositionally biased region" description="Polar residues" evidence="1">
    <location>
        <begin position="53"/>
        <end position="69"/>
    </location>
</feature>
<evidence type="ECO:0000313" key="2">
    <source>
        <dbReference type="EMBL" id="CAK9160972.1"/>
    </source>
</evidence>
<proteinExistence type="predicted"/>
<dbReference type="AlphaFoldDB" id="A0ABC8SUV1"/>
<evidence type="ECO:0000256" key="1">
    <source>
        <dbReference type="SAM" id="MobiDB-lite"/>
    </source>
</evidence>
<accession>A0ABC8SUV1</accession>